<evidence type="ECO:0000313" key="4">
    <source>
        <dbReference type="RefSeq" id="XP_033576272.1"/>
    </source>
</evidence>
<dbReference type="Proteomes" id="UP000504636">
    <property type="component" value="Unplaced"/>
</dbReference>
<name>A0A6A6YL95_9PEZI</name>
<evidence type="ECO:0000313" key="2">
    <source>
        <dbReference type="EMBL" id="KAF2809308.1"/>
    </source>
</evidence>
<sequence length="212" mass="22980">MVVYAPEGKRWSRDRGGREDRRRATKAQRASPANGPLARPRHAGRIAGRPGCWPLPLVLVLSTVTAFWSSLGSCYRLCVRSSAAGYWLQLGYSAARRSELRARIGQGRGILIPLCTDAWVTGESSPYSTWLSGKIVISVQLTATWLLSRDERGALKKEGLDLGKGSAQVLVSLGKLRDVCGPSMSSRTAEGFKTRAGVGLLTLAEERALGPW</sequence>
<evidence type="ECO:0000313" key="3">
    <source>
        <dbReference type="Proteomes" id="UP000504636"/>
    </source>
</evidence>
<gene>
    <name evidence="2 4" type="ORF">BDZ99DRAFT_463156</name>
</gene>
<accession>A0A6A6YL95</accession>
<dbReference type="GeneID" id="54460907"/>
<reference evidence="2 4" key="1">
    <citation type="journal article" date="2020" name="Stud. Mycol.">
        <title>101 Dothideomycetes genomes: a test case for predicting lifestyles and emergence of pathogens.</title>
        <authorList>
            <person name="Haridas S."/>
            <person name="Albert R."/>
            <person name="Binder M."/>
            <person name="Bloem J."/>
            <person name="Labutti K."/>
            <person name="Salamov A."/>
            <person name="Andreopoulos B."/>
            <person name="Baker S."/>
            <person name="Barry K."/>
            <person name="Bills G."/>
            <person name="Bluhm B."/>
            <person name="Cannon C."/>
            <person name="Castanera R."/>
            <person name="Culley D."/>
            <person name="Daum C."/>
            <person name="Ezra D."/>
            <person name="Gonzalez J."/>
            <person name="Henrissat B."/>
            <person name="Kuo A."/>
            <person name="Liang C."/>
            <person name="Lipzen A."/>
            <person name="Lutzoni F."/>
            <person name="Magnuson J."/>
            <person name="Mondo S."/>
            <person name="Nolan M."/>
            <person name="Ohm R."/>
            <person name="Pangilinan J."/>
            <person name="Park H.-J."/>
            <person name="Ramirez L."/>
            <person name="Alfaro M."/>
            <person name="Sun H."/>
            <person name="Tritt A."/>
            <person name="Yoshinaga Y."/>
            <person name="Zwiers L.-H."/>
            <person name="Turgeon B."/>
            <person name="Goodwin S."/>
            <person name="Spatafora J."/>
            <person name="Crous P."/>
            <person name="Grigoriev I."/>
        </authorList>
    </citation>
    <scope>NUCLEOTIDE SEQUENCE</scope>
    <source>
        <strain evidence="2 4">CBS 304.34</strain>
    </source>
</reference>
<reference evidence="4" key="2">
    <citation type="submission" date="2020-04" db="EMBL/GenBank/DDBJ databases">
        <authorList>
            <consortium name="NCBI Genome Project"/>
        </authorList>
    </citation>
    <scope>NUCLEOTIDE SEQUENCE</scope>
    <source>
        <strain evidence="4">CBS 304.34</strain>
    </source>
</reference>
<dbReference type="AlphaFoldDB" id="A0A6A6YL95"/>
<dbReference type="EMBL" id="MU003701">
    <property type="protein sequence ID" value="KAF2809308.1"/>
    <property type="molecule type" value="Genomic_DNA"/>
</dbReference>
<keyword evidence="3" id="KW-1185">Reference proteome</keyword>
<feature type="compositionally biased region" description="Basic and acidic residues" evidence="1">
    <location>
        <begin position="7"/>
        <end position="22"/>
    </location>
</feature>
<reference evidence="4" key="3">
    <citation type="submission" date="2025-04" db="UniProtKB">
        <authorList>
            <consortium name="RefSeq"/>
        </authorList>
    </citation>
    <scope>IDENTIFICATION</scope>
    <source>
        <strain evidence="4">CBS 304.34</strain>
    </source>
</reference>
<organism evidence="2">
    <name type="scientific">Mytilinidion resinicola</name>
    <dbReference type="NCBI Taxonomy" id="574789"/>
    <lineage>
        <taxon>Eukaryota</taxon>
        <taxon>Fungi</taxon>
        <taxon>Dikarya</taxon>
        <taxon>Ascomycota</taxon>
        <taxon>Pezizomycotina</taxon>
        <taxon>Dothideomycetes</taxon>
        <taxon>Pleosporomycetidae</taxon>
        <taxon>Mytilinidiales</taxon>
        <taxon>Mytilinidiaceae</taxon>
        <taxon>Mytilinidion</taxon>
    </lineage>
</organism>
<dbReference type="RefSeq" id="XP_033576272.1">
    <property type="nucleotide sequence ID" value="XM_033720014.1"/>
</dbReference>
<proteinExistence type="predicted"/>
<feature type="region of interest" description="Disordered" evidence="1">
    <location>
        <begin position="1"/>
        <end position="42"/>
    </location>
</feature>
<evidence type="ECO:0000256" key="1">
    <source>
        <dbReference type="SAM" id="MobiDB-lite"/>
    </source>
</evidence>
<protein>
    <submittedName>
        <fullName evidence="2 4">Uncharacterized protein</fullName>
    </submittedName>
</protein>